<evidence type="ECO:0000256" key="1">
    <source>
        <dbReference type="SAM" id="MobiDB-lite"/>
    </source>
</evidence>
<dbReference type="SUPFAM" id="SSF117281">
    <property type="entry name" value="Kelch motif"/>
    <property type="match status" value="1"/>
</dbReference>
<protein>
    <submittedName>
        <fullName evidence="2">Uncharacterized protein</fullName>
    </submittedName>
</protein>
<dbReference type="EMBL" id="NQVE01000192">
    <property type="protein sequence ID" value="RAL40808.1"/>
    <property type="molecule type" value="Genomic_DNA"/>
</dbReference>
<sequence length="499" mass="55438">MNLVPSIPNLKAANSNANHPAALPPPEKDATRESADLIVPRSPTDRKAKSCSGRRVYFAMLNTRPYEDMPEKELAAILDLYAFSGNGVMDLSALPAAQEKGNTLKVFKFNKAMAAKPVASYHHCQERAFMVCSGSEFYCFGGYVEIPYHIKKRLPSCIPDFGVRWKPSLSGDECGDSQFSSIPSNMCAERARCGAVVALKGTVFVVGGQENPNYFASHPFVEYYDVDENRWIGVSSNPVEIEGGKGVKEPNLTKYVVCGAIEEKDIIIIGLMKLGIFIALRVTFDDDDDSCSVICCDDGRRKRRKTTKKTVRGLEWVGLEEATGFVMTSKVMKTILQKCYCFSPRATGVVCEGRMFWVDSYIGTKLVMWDMGKGKCCVIDMAEAGLLPSSDNDRYDPMLCSLEGGNKLGLFWMDNLVYMMAEDVVGDTLEQVKHVRKLNRSERHYGIRLTCFTVGGYEGVDDEDDDGVLKKHPEIQIHYQRECICPVGSYLGIAFEVEA</sequence>
<gene>
    <name evidence="2" type="ORF">DM860_008506</name>
</gene>
<feature type="compositionally biased region" description="Basic and acidic residues" evidence="1">
    <location>
        <begin position="26"/>
        <end position="35"/>
    </location>
</feature>
<feature type="region of interest" description="Disordered" evidence="1">
    <location>
        <begin position="1"/>
        <end position="35"/>
    </location>
</feature>
<dbReference type="Gene3D" id="2.120.10.80">
    <property type="entry name" value="Kelch-type beta propeller"/>
    <property type="match status" value="1"/>
</dbReference>
<accession>A0A328D8K8</accession>
<reference evidence="2 3" key="1">
    <citation type="submission" date="2018-06" db="EMBL/GenBank/DDBJ databases">
        <title>The Genome of Cuscuta australis (Dodder) Provides Insight into the Evolution of Plant Parasitism.</title>
        <authorList>
            <person name="Liu H."/>
        </authorList>
    </citation>
    <scope>NUCLEOTIDE SEQUENCE [LARGE SCALE GENOMIC DNA]</scope>
    <source>
        <strain evidence="3">cv. Yunnan</strain>
        <tissue evidence="2">Vines</tissue>
    </source>
</reference>
<comment type="caution">
    <text evidence="2">The sequence shown here is derived from an EMBL/GenBank/DDBJ whole genome shotgun (WGS) entry which is preliminary data.</text>
</comment>
<proteinExistence type="predicted"/>
<dbReference type="AlphaFoldDB" id="A0A328D8K8"/>
<evidence type="ECO:0000313" key="3">
    <source>
        <dbReference type="Proteomes" id="UP000249390"/>
    </source>
</evidence>
<dbReference type="Proteomes" id="UP000249390">
    <property type="component" value="Unassembled WGS sequence"/>
</dbReference>
<keyword evidence="3" id="KW-1185">Reference proteome</keyword>
<name>A0A328D8K8_9ASTE</name>
<evidence type="ECO:0000313" key="2">
    <source>
        <dbReference type="EMBL" id="RAL40808.1"/>
    </source>
</evidence>
<dbReference type="InterPro" id="IPR015915">
    <property type="entry name" value="Kelch-typ_b-propeller"/>
</dbReference>
<organism evidence="2 3">
    <name type="scientific">Cuscuta australis</name>
    <dbReference type="NCBI Taxonomy" id="267555"/>
    <lineage>
        <taxon>Eukaryota</taxon>
        <taxon>Viridiplantae</taxon>
        <taxon>Streptophyta</taxon>
        <taxon>Embryophyta</taxon>
        <taxon>Tracheophyta</taxon>
        <taxon>Spermatophyta</taxon>
        <taxon>Magnoliopsida</taxon>
        <taxon>eudicotyledons</taxon>
        <taxon>Gunneridae</taxon>
        <taxon>Pentapetalae</taxon>
        <taxon>asterids</taxon>
        <taxon>lamiids</taxon>
        <taxon>Solanales</taxon>
        <taxon>Convolvulaceae</taxon>
        <taxon>Cuscuteae</taxon>
        <taxon>Cuscuta</taxon>
        <taxon>Cuscuta subgen. Grammica</taxon>
        <taxon>Cuscuta sect. Cleistogrammica</taxon>
    </lineage>
</organism>